<dbReference type="AlphaFoldDB" id="A0A1F6V4I0"/>
<gene>
    <name evidence="1" type="ORF">A2733_01375</name>
</gene>
<name>A0A1F6V4I0_9BACT</name>
<sequence>MKCTTLVLLLTIISAGCGMELEMVLPETVNIFDGKYFSVVYVPKGATHSLLSGGIATESGWIIQKKETAMNIDGYYYLDMGPEKGKRLIPELHGKSLGWVFLSVDKEAHSGDMVAVDDYQGDWQHIVYEEVAILRI</sequence>
<organism evidence="1 2">
    <name type="scientific">Candidatus Nomurabacteria bacterium RIFCSPHIGHO2_01_FULL_40_20</name>
    <dbReference type="NCBI Taxonomy" id="1801738"/>
    <lineage>
        <taxon>Bacteria</taxon>
        <taxon>Candidatus Nomuraibacteriota</taxon>
    </lineage>
</organism>
<evidence type="ECO:0000313" key="2">
    <source>
        <dbReference type="Proteomes" id="UP000178985"/>
    </source>
</evidence>
<dbReference type="PROSITE" id="PS51257">
    <property type="entry name" value="PROKAR_LIPOPROTEIN"/>
    <property type="match status" value="1"/>
</dbReference>
<dbReference type="Proteomes" id="UP000178985">
    <property type="component" value="Unassembled WGS sequence"/>
</dbReference>
<comment type="caution">
    <text evidence="1">The sequence shown here is derived from an EMBL/GenBank/DDBJ whole genome shotgun (WGS) entry which is preliminary data.</text>
</comment>
<reference evidence="1 2" key="1">
    <citation type="journal article" date="2016" name="Nat. Commun.">
        <title>Thousands of microbial genomes shed light on interconnected biogeochemical processes in an aquifer system.</title>
        <authorList>
            <person name="Anantharaman K."/>
            <person name="Brown C.T."/>
            <person name="Hug L.A."/>
            <person name="Sharon I."/>
            <person name="Castelle C.J."/>
            <person name="Probst A.J."/>
            <person name="Thomas B.C."/>
            <person name="Singh A."/>
            <person name="Wilkins M.J."/>
            <person name="Karaoz U."/>
            <person name="Brodie E.L."/>
            <person name="Williams K.H."/>
            <person name="Hubbard S.S."/>
            <person name="Banfield J.F."/>
        </authorList>
    </citation>
    <scope>NUCLEOTIDE SEQUENCE [LARGE SCALE GENOMIC DNA]</scope>
</reference>
<protein>
    <submittedName>
        <fullName evidence="1">Uncharacterized protein</fullName>
    </submittedName>
</protein>
<evidence type="ECO:0000313" key="1">
    <source>
        <dbReference type="EMBL" id="OGI64439.1"/>
    </source>
</evidence>
<accession>A0A1F6V4I0</accession>
<dbReference type="EMBL" id="MFTO01000001">
    <property type="protein sequence ID" value="OGI64439.1"/>
    <property type="molecule type" value="Genomic_DNA"/>
</dbReference>
<proteinExistence type="predicted"/>